<evidence type="ECO:0000256" key="2">
    <source>
        <dbReference type="ARBA" id="ARBA00022371"/>
    </source>
</evidence>
<dbReference type="FunFam" id="3.40.50.300:FF:000426">
    <property type="entry name" value="Ferrous iron transport protein B"/>
    <property type="match status" value="1"/>
</dbReference>
<keyword evidence="11" id="KW-0406">Ion transport</keyword>
<evidence type="ECO:0000256" key="8">
    <source>
        <dbReference type="ARBA" id="ARBA00022741"/>
    </source>
</evidence>
<keyword evidence="7 15" id="KW-0812">Transmembrane</keyword>
<evidence type="ECO:0000256" key="10">
    <source>
        <dbReference type="ARBA" id="ARBA00023004"/>
    </source>
</evidence>
<comment type="subcellular location">
    <subcellularLocation>
        <location evidence="1">Cell inner membrane</location>
        <topology evidence="1">Multi-pass membrane protein</topology>
    </subcellularLocation>
</comment>
<dbReference type="Pfam" id="PF02421">
    <property type="entry name" value="FeoB_N"/>
    <property type="match status" value="1"/>
</dbReference>
<keyword evidence="3" id="KW-0813">Transport</keyword>
<reference evidence="17 18" key="1">
    <citation type="submission" date="2016-06" db="EMBL/GenBank/DDBJ databases">
        <title>Respiratory ammonification of nitrate coupled to the oxidation of elemental sulfur in deep-sea autotrophic thermophilic bacteria.</title>
        <authorList>
            <person name="Slobodkina G.B."/>
            <person name="Mardanov A.V."/>
            <person name="Ravin N.V."/>
            <person name="Frolova A.A."/>
            <person name="Viryasiv M.B."/>
            <person name="Chernyh N.A."/>
            <person name="Bonch-Osmolovskaya E.A."/>
            <person name="Slobodkin A.I."/>
        </authorList>
    </citation>
    <scope>NUCLEOTIDE SEQUENCE [LARGE SCALE GENOMIC DNA]</scope>
    <source>
        <strain evidence="17 18">S69</strain>
    </source>
</reference>
<accession>A0A1B9F683</accession>
<dbReference type="InterPro" id="IPR005225">
    <property type="entry name" value="Small_GTP-bd"/>
</dbReference>
<comment type="caution">
    <text evidence="17">The sequence shown here is derived from an EMBL/GenBank/DDBJ whole genome shotgun (WGS) entry which is preliminary data.</text>
</comment>
<evidence type="ECO:0000256" key="4">
    <source>
        <dbReference type="ARBA" id="ARBA00022475"/>
    </source>
</evidence>
<protein>
    <recommendedName>
        <fullName evidence="2">Fe(2+) transporter FeoB</fullName>
    </recommendedName>
    <alternativeName>
        <fullName evidence="14">Ferrous iron transport protein B</fullName>
    </alternativeName>
</protein>
<keyword evidence="18" id="KW-1185">Reference proteome</keyword>
<dbReference type="InterPro" id="IPR027417">
    <property type="entry name" value="P-loop_NTPase"/>
</dbReference>
<dbReference type="AlphaFoldDB" id="A0A1B9F683"/>
<dbReference type="GO" id="GO:0005886">
    <property type="term" value="C:plasma membrane"/>
    <property type="evidence" value="ECO:0007669"/>
    <property type="project" value="UniProtKB-SubCell"/>
</dbReference>
<dbReference type="SUPFAM" id="SSF52540">
    <property type="entry name" value="P-loop containing nucleoside triphosphate hydrolases"/>
    <property type="match status" value="1"/>
</dbReference>
<dbReference type="STRING" id="1156395.DBT_1091"/>
<gene>
    <name evidence="17" type="ORF">DBT_1091</name>
</gene>
<evidence type="ECO:0000313" key="18">
    <source>
        <dbReference type="Proteomes" id="UP000093080"/>
    </source>
</evidence>
<keyword evidence="5" id="KW-0410">Iron transport</keyword>
<evidence type="ECO:0000256" key="9">
    <source>
        <dbReference type="ARBA" id="ARBA00022989"/>
    </source>
</evidence>
<dbReference type="InterPro" id="IPR006073">
    <property type="entry name" value="GTP-bd"/>
</dbReference>
<dbReference type="InterPro" id="IPR050860">
    <property type="entry name" value="FeoB_GTPase"/>
</dbReference>
<evidence type="ECO:0000256" key="5">
    <source>
        <dbReference type="ARBA" id="ARBA00022496"/>
    </source>
</evidence>
<evidence type="ECO:0000256" key="11">
    <source>
        <dbReference type="ARBA" id="ARBA00023065"/>
    </source>
</evidence>
<dbReference type="CDD" id="cd01879">
    <property type="entry name" value="FeoB"/>
    <property type="match status" value="1"/>
</dbReference>
<sequence>MDRLKIGIVGNPNCGKTTLFNLLTGTKQRVGNWPGVTVDKKVGFFKHGPYEIELVDTPGIYSISASSVDEKVARDFVLSHEADLIVNIVDASNLERNLYLTIQLIEMRIPFIIALNMMDVAKAKGMEINIERLSKELGCSIVPLVASKGHGVNELKDKILKSALEKTLPLFNLDIPNEIKDAIFELRQYVGDLALSKGIEPMWLALKVLEDDPDVQAMVGEATKKRAEELKKRIEEKTGEDTDILIASARYNFISRLTKEALTKTTQIKETVSDRIDRIVLNRALGIPIFLCTMYLMFLFTINIGGAFIDFFDILAGAIFVDGLKYMLSTIDTPLWLTTIIADGIGGGIQTMATFIPPYWFYVPFFCPFLKILAIWPVPHLSWTGSCVLSDYLGMPLSLCSWDLDVMYLLSWQPALFKHNGTES</sequence>
<dbReference type="PANTHER" id="PTHR43185:SF1">
    <property type="entry name" value="FE(2+) TRANSPORTER FEOB"/>
    <property type="match status" value="1"/>
</dbReference>
<dbReference type="NCBIfam" id="TIGR00231">
    <property type="entry name" value="small_GTP"/>
    <property type="match status" value="1"/>
</dbReference>
<dbReference type="Pfam" id="PF17910">
    <property type="entry name" value="FeoB_Cyto"/>
    <property type="match status" value="1"/>
</dbReference>
<dbReference type="Gene3D" id="1.10.287.1770">
    <property type="match status" value="1"/>
</dbReference>
<dbReference type="PRINTS" id="PR00326">
    <property type="entry name" value="GTP1OBG"/>
</dbReference>
<keyword evidence="4" id="KW-1003">Cell membrane</keyword>
<dbReference type="PROSITE" id="PS51711">
    <property type="entry name" value="G_FEOB"/>
    <property type="match status" value="1"/>
</dbReference>
<evidence type="ECO:0000256" key="13">
    <source>
        <dbReference type="ARBA" id="ARBA00023136"/>
    </source>
</evidence>
<keyword evidence="9 15" id="KW-1133">Transmembrane helix</keyword>
<dbReference type="Proteomes" id="UP000093080">
    <property type="component" value="Unassembled WGS sequence"/>
</dbReference>
<evidence type="ECO:0000256" key="1">
    <source>
        <dbReference type="ARBA" id="ARBA00004429"/>
    </source>
</evidence>
<feature type="transmembrane region" description="Helical" evidence="15">
    <location>
        <begin position="335"/>
        <end position="353"/>
    </location>
</feature>
<keyword evidence="12" id="KW-0342">GTP-binding</keyword>
<evidence type="ECO:0000256" key="7">
    <source>
        <dbReference type="ARBA" id="ARBA00022692"/>
    </source>
</evidence>
<dbReference type="PATRIC" id="fig|1156395.6.peg.1107"/>
<dbReference type="EMBL" id="MAGO01000005">
    <property type="protein sequence ID" value="OCC15344.1"/>
    <property type="molecule type" value="Genomic_DNA"/>
</dbReference>
<keyword evidence="10" id="KW-0408">Iron</keyword>
<dbReference type="PANTHER" id="PTHR43185">
    <property type="entry name" value="FERROUS IRON TRANSPORT PROTEIN B"/>
    <property type="match status" value="1"/>
</dbReference>
<keyword evidence="8" id="KW-0547">Nucleotide-binding</keyword>
<feature type="transmembrane region" description="Helical" evidence="15">
    <location>
        <begin position="359"/>
        <end position="376"/>
    </location>
</feature>
<feature type="domain" description="FeoB-type G" evidence="16">
    <location>
        <begin position="3"/>
        <end position="165"/>
    </location>
</feature>
<evidence type="ECO:0000259" key="16">
    <source>
        <dbReference type="PROSITE" id="PS51711"/>
    </source>
</evidence>
<keyword evidence="6" id="KW-0997">Cell inner membrane</keyword>
<dbReference type="InterPro" id="IPR030389">
    <property type="entry name" value="G_FEOB_dom"/>
</dbReference>
<evidence type="ECO:0000256" key="12">
    <source>
        <dbReference type="ARBA" id="ARBA00023134"/>
    </source>
</evidence>
<evidence type="ECO:0000313" key="17">
    <source>
        <dbReference type="EMBL" id="OCC15344.1"/>
    </source>
</evidence>
<proteinExistence type="predicted"/>
<dbReference type="GO" id="GO:0015093">
    <property type="term" value="F:ferrous iron transmembrane transporter activity"/>
    <property type="evidence" value="ECO:0007669"/>
    <property type="project" value="TreeGrafter"/>
</dbReference>
<evidence type="ECO:0000256" key="14">
    <source>
        <dbReference type="ARBA" id="ARBA00031200"/>
    </source>
</evidence>
<evidence type="ECO:0000256" key="3">
    <source>
        <dbReference type="ARBA" id="ARBA00022448"/>
    </source>
</evidence>
<feature type="transmembrane region" description="Helical" evidence="15">
    <location>
        <begin position="284"/>
        <end position="302"/>
    </location>
</feature>
<dbReference type="InterPro" id="IPR041069">
    <property type="entry name" value="FeoB_Cyto"/>
</dbReference>
<dbReference type="Gene3D" id="3.40.50.300">
    <property type="entry name" value="P-loop containing nucleotide triphosphate hydrolases"/>
    <property type="match status" value="1"/>
</dbReference>
<evidence type="ECO:0000256" key="15">
    <source>
        <dbReference type="SAM" id="Phobius"/>
    </source>
</evidence>
<keyword evidence="13 15" id="KW-0472">Membrane</keyword>
<evidence type="ECO:0000256" key="6">
    <source>
        <dbReference type="ARBA" id="ARBA00022519"/>
    </source>
</evidence>
<organism evidence="17 18">
    <name type="scientific">Dissulfuribacter thermophilus</name>
    <dbReference type="NCBI Taxonomy" id="1156395"/>
    <lineage>
        <taxon>Bacteria</taxon>
        <taxon>Pseudomonadati</taxon>
        <taxon>Thermodesulfobacteriota</taxon>
        <taxon>Dissulfuribacteria</taxon>
        <taxon>Dissulfuribacterales</taxon>
        <taxon>Dissulfuribacteraceae</taxon>
        <taxon>Dissulfuribacter</taxon>
    </lineage>
</organism>
<name>A0A1B9F683_9BACT</name>
<dbReference type="GO" id="GO:0005525">
    <property type="term" value="F:GTP binding"/>
    <property type="evidence" value="ECO:0007669"/>
    <property type="project" value="UniProtKB-KW"/>
</dbReference>